<dbReference type="Pfam" id="PF06338">
    <property type="entry name" value="ComK"/>
    <property type="match status" value="1"/>
</dbReference>
<dbReference type="EMBL" id="FNJW01000008">
    <property type="protein sequence ID" value="SDQ13139.1"/>
    <property type="molecule type" value="Genomic_DNA"/>
</dbReference>
<sequence>MKEDFDCNHHKEYYNNLRTTYYQFNKKIATPNYTPLQNENSDSHYYYETSFTRIPIKPLLITDKTLSALLAISFEHSHILLNENTYYIKDIRDVKDTLFNTIVFQLGTPPLKTKENSRTIMNRYFSKRPLNYQTIQSIGKSLGFHHRCPFVSGYQIFVPEKGSSNDSTSWYGLHHVLDAVEDKKENSMHVYFRDGHELKLFISARSFNEQVERSAKLSFLQQNVIDDIIGLLHFTHTPHFTDELNIVQRRVKASTFLSVLSPIETLINYLTIYRANESLETILGEGNPYIDEIREDFSLSLKFKPTYFHD</sequence>
<dbReference type="RefSeq" id="WP_089975482.1">
    <property type="nucleotide sequence ID" value="NZ_CP084916.1"/>
</dbReference>
<dbReference type="Proteomes" id="UP000199481">
    <property type="component" value="Unassembled WGS sequence"/>
</dbReference>
<dbReference type="AlphaFoldDB" id="A0A1H0YD02"/>
<dbReference type="OrthoDB" id="2155584at2"/>
<accession>A0A1H0YD02</accession>
<evidence type="ECO:0000313" key="1">
    <source>
        <dbReference type="EMBL" id="SDQ13139.1"/>
    </source>
</evidence>
<dbReference type="InterPro" id="IPR010461">
    <property type="entry name" value="ComK"/>
</dbReference>
<organism evidence="1 2">
    <name type="scientific">Carnobacterium viridans</name>
    <dbReference type="NCBI Taxonomy" id="174587"/>
    <lineage>
        <taxon>Bacteria</taxon>
        <taxon>Bacillati</taxon>
        <taxon>Bacillota</taxon>
        <taxon>Bacilli</taxon>
        <taxon>Lactobacillales</taxon>
        <taxon>Carnobacteriaceae</taxon>
        <taxon>Carnobacterium</taxon>
    </lineage>
</organism>
<keyword evidence="2" id="KW-1185">Reference proteome</keyword>
<protein>
    <submittedName>
        <fullName evidence="1">ComK protein</fullName>
    </submittedName>
</protein>
<dbReference type="GO" id="GO:0030420">
    <property type="term" value="P:establishment of competence for transformation"/>
    <property type="evidence" value="ECO:0007669"/>
    <property type="project" value="InterPro"/>
</dbReference>
<reference evidence="2" key="1">
    <citation type="submission" date="2016-10" db="EMBL/GenBank/DDBJ databases">
        <authorList>
            <person name="Varghese N."/>
            <person name="Submissions S."/>
        </authorList>
    </citation>
    <scope>NUCLEOTIDE SEQUENCE [LARGE SCALE GENOMIC DNA]</scope>
    <source>
        <strain evidence="2">MPL-11</strain>
    </source>
</reference>
<evidence type="ECO:0000313" key="2">
    <source>
        <dbReference type="Proteomes" id="UP000199481"/>
    </source>
</evidence>
<proteinExistence type="predicted"/>
<gene>
    <name evidence="1" type="ORF">SAMN04487752_0879</name>
</gene>
<name>A0A1H0YD02_9LACT</name>